<dbReference type="Pfam" id="PF00583">
    <property type="entry name" value="Acetyltransf_1"/>
    <property type="match status" value="1"/>
</dbReference>
<feature type="domain" description="N-acetyltransferase" evidence="2">
    <location>
        <begin position="22"/>
        <end position="193"/>
    </location>
</feature>
<evidence type="ECO:0000313" key="4">
    <source>
        <dbReference type="Proteomes" id="UP000440668"/>
    </source>
</evidence>
<reference evidence="3 4" key="1">
    <citation type="submission" date="2019-11" db="EMBL/GenBank/DDBJ databases">
        <title>Cellulosimicrobium composti sp. nov. isolated from a compost.</title>
        <authorList>
            <person name="Yang Y."/>
        </authorList>
    </citation>
    <scope>NUCLEOTIDE SEQUENCE [LARGE SCALE GENOMIC DNA]</scope>
    <source>
        <strain evidence="3 4">BIT-GX5</strain>
    </source>
</reference>
<dbReference type="AlphaFoldDB" id="A0A6N7ZKD6"/>
<dbReference type="Proteomes" id="UP000440668">
    <property type="component" value="Unassembled WGS sequence"/>
</dbReference>
<proteinExistence type="predicted"/>
<feature type="compositionally biased region" description="Polar residues" evidence="1">
    <location>
        <begin position="17"/>
        <end position="26"/>
    </location>
</feature>
<evidence type="ECO:0000259" key="2">
    <source>
        <dbReference type="PROSITE" id="PS51186"/>
    </source>
</evidence>
<organism evidence="3 4">
    <name type="scientific">Cellulosimicrobium composti</name>
    <dbReference type="NCBI Taxonomy" id="2672572"/>
    <lineage>
        <taxon>Bacteria</taxon>
        <taxon>Bacillati</taxon>
        <taxon>Actinomycetota</taxon>
        <taxon>Actinomycetes</taxon>
        <taxon>Micrococcales</taxon>
        <taxon>Promicromonosporaceae</taxon>
        <taxon>Cellulosimicrobium</taxon>
    </lineage>
</organism>
<feature type="region of interest" description="Disordered" evidence="1">
    <location>
        <begin position="1"/>
        <end position="26"/>
    </location>
</feature>
<dbReference type="SUPFAM" id="SSF55729">
    <property type="entry name" value="Acyl-CoA N-acyltransferases (Nat)"/>
    <property type="match status" value="1"/>
</dbReference>
<dbReference type="GO" id="GO:0016747">
    <property type="term" value="F:acyltransferase activity, transferring groups other than amino-acyl groups"/>
    <property type="evidence" value="ECO:0007669"/>
    <property type="project" value="InterPro"/>
</dbReference>
<sequence>MSYPWTPPTARRGPRDFSQNRSTTSCVPASGCRAIPPIASSRPTFEAERERHPHIEWVLPADVWLGVEDGGALVGAVHLAVPVGQALDIASKPGHPMGADPARFAKYLRRCAFVDEIAVRETHRRQGIALALLEAAERRGVEDTDRELHSIAAYAGSEAAVALFRRAGYSCAPPGAPVPREYANGLITYFDPRYQALGGSYVYKHTEKFPGDWRL</sequence>
<keyword evidence="3" id="KW-0808">Transferase</keyword>
<protein>
    <submittedName>
        <fullName evidence="3">GNAT family N-acetyltransferase</fullName>
    </submittedName>
</protein>
<dbReference type="InterPro" id="IPR000182">
    <property type="entry name" value="GNAT_dom"/>
</dbReference>
<dbReference type="CDD" id="cd04301">
    <property type="entry name" value="NAT_SF"/>
    <property type="match status" value="1"/>
</dbReference>
<accession>A0A6N7ZKD6</accession>
<name>A0A6N7ZKD6_9MICO</name>
<dbReference type="PROSITE" id="PS51186">
    <property type="entry name" value="GNAT"/>
    <property type="match status" value="1"/>
</dbReference>
<evidence type="ECO:0000256" key="1">
    <source>
        <dbReference type="SAM" id="MobiDB-lite"/>
    </source>
</evidence>
<gene>
    <name evidence="3" type="ORF">GJV82_13085</name>
</gene>
<dbReference type="InterPro" id="IPR016181">
    <property type="entry name" value="Acyl_CoA_acyltransferase"/>
</dbReference>
<dbReference type="EMBL" id="WMKA01000032">
    <property type="protein sequence ID" value="MTG89872.1"/>
    <property type="molecule type" value="Genomic_DNA"/>
</dbReference>
<comment type="caution">
    <text evidence="3">The sequence shown here is derived from an EMBL/GenBank/DDBJ whole genome shotgun (WGS) entry which is preliminary data.</text>
</comment>
<evidence type="ECO:0000313" key="3">
    <source>
        <dbReference type="EMBL" id="MTG89872.1"/>
    </source>
</evidence>
<dbReference type="Gene3D" id="3.40.630.30">
    <property type="match status" value="1"/>
</dbReference>